<dbReference type="InterPro" id="IPR006311">
    <property type="entry name" value="TAT_signal"/>
</dbReference>
<dbReference type="EMBL" id="CP098502">
    <property type="protein sequence ID" value="UTI63176.1"/>
    <property type="molecule type" value="Genomic_DNA"/>
</dbReference>
<dbReference type="RefSeq" id="WP_254569909.1">
    <property type="nucleotide sequence ID" value="NZ_CP098502.1"/>
</dbReference>
<proteinExistence type="predicted"/>
<evidence type="ECO:0000256" key="1">
    <source>
        <dbReference type="SAM" id="SignalP"/>
    </source>
</evidence>
<dbReference type="Pfam" id="PF11832">
    <property type="entry name" value="DUF3352"/>
    <property type="match status" value="1"/>
</dbReference>
<keyword evidence="1" id="KW-0732">Signal</keyword>
<dbReference type="PROSITE" id="PS51318">
    <property type="entry name" value="TAT"/>
    <property type="match status" value="1"/>
</dbReference>
<dbReference type="InterPro" id="IPR021787">
    <property type="entry name" value="DUF3352"/>
</dbReference>
<sequence>MPSTPHHLPSRRSRLALAGAVVALAVPVAGCGGGSSSAGGKGDADPAAVVPATAAFYGEVTVRPTGDLKTNVESLARKVTGTADPGQQLVALLDKSLSRSGRSFKKDIDPWLGDKVGVAVTGLRGRHPDYVIVLDATDTGKGIATLKQSAKKVVERKYKGVTYLYNATQDQAAVAEKDTVSIGTETAIHAVIDVDKGADALADSVNLKKARADAGANALGFFYADPAGILNLAASSNPLLGSQASSLQGLLGSAKPLTATLTAQPDALRLQTTVTSAKAAKANGEAADTVASLPDDSVLALGLGTIGSRADQGLAQVQKLGGIFAGVLGQFTALTGLDLQRDVLSWMGKGGLFVRAKGVADIGGALVVDTSSEQKTTAFIASARRLISQFGGSQGLKLTPFSGTGAKGFSLRISQLPFPIIVATGGGKFVVAVGGSSVAQALKPTGKLGDAPQFKATATQLGARPVLYVDLKSLVGLAQLALGSDATFKKAEPYLTALTALAAGSDVSGSTVKTNLVVGVK</sequence>
<name>A0ABY5DNE2_9ACTN</name>
<reference evidence="2 3" key="1">
    <citation type="submission" date="2022-06" db="EMBL/GenBank/DDBJ databases">
        <title>Paraconexibacter antarcticus.</title>
        <authorList>
            <person name="Kim C.S."/>
        </authorList>
    </citation>
    <scope>NUCLEOTIDE SEQUENCE [LARGE SCALE GENOMIC DNA]</scope>
    <source>
        <strain evidence="2 3">02-257</strain>
    </source>
</reference>
<evidence type="ECO:0000313" key="2">
    <source>
        <dbReference type="EMBL" id="UTI63176.1"/>
    </source>
</evidence>
<protein>
    <submittedName>
        <fullName evidence="2">DUF3352 domain-containing protein</fullName>
    </submittedName>
</protein>
<keyword evidence="3" id="KW-1185">Reference proteome</keyword>
<gene>
    <name evidence="2" type="ORF">NBH00_17640</name>
</gene>
<accession>A0ABY5DNE2</accession>
<feature type="chain" id="PRO_5046800543" evidence="1">
    <location>
        <begin position="26"/>
        <end position="521"/>
    </location>
</feature>
<evidence type="ECO:0000313" key="3">
    <source>
        <dbReference type="Proteomes" id="UP001056035"/>
    </source>
</evidence>
<organism evidence="2 3">
    <name type="scientific">Paraconexibacter antarcticus</name>
    <dbReference type="NCBI Taxonomy" id="2949664"/>
    <lineage>
        <taxon>Bacteria</taxon>
        <taxon>Bacillati</taxon>
        <taxon>Actinomycetota</taxon>
        <taxon>Thermoleophilia</taxon>
        <taxon>Solirubrobacterales</taxon>
        <taxon>Paraconexibacteraceae</taxon>
        <taxon>Paraconexibacter</taxon>
    </lineage>
</organism>
<dbReference type="Proteomes" id="UP001056035">
    <property type="component" value="Chromosome"/>
</dbReference>
<feature type="signal peptide" evidence="1">
    <location>
        <begin position="1"/>
        <end position="25"/>
    </location>
</feature>